<comment type="subcellular location">
    <subcellularLocation>
        <location evidence="1">Cell membrane</location>
        <topology evidence="1">Multi-pass membrane protein</topology>
    </subcellularLocation>
</comment>
<evidence type="ECO:0000259" key="9">
    <source>
        <dbReference type="Pfam" id="PF20730"/>
    </source>
</evidence>
<feature type="transmembrane region" description="Helical" evidence="7">
    <location>
        <begin position="6"/>
        <end position="25"/>
    </location>
</feature>
<dbReference type="GO" id="GO:0005886">
    <property type="term" value="C:plasma membrane"/>
    <property type="evidence" value="ECO:0007669"/>
    <property type="project" value="UniProtKB-SubCell"/>
</dbReference>
<dbReference type="AlphaFoldDB" id="A0AAP3FTV4"/>
<accession>A0AAP3FTV4</accession>
<dbReference type="Pfam" id="PF20730">
    <property type="entry name" value="YetF_N"/>
    <property type="match status" value="1"/>
</dbReference>
<dbReference type="InterPro" id="IPR048454">
    <property type="entry name" value="YetF_N"/>
</dbReference>
<dbReference type="InterPro" id="IPR023090">
    <property type="entry name" value="UPF0702_alpha/beta_dom_sf"/>
</dbReference>
<organism evidence="10 11">
    <name type="scientific">Bacillus vallismortis</name>
    <dbReference type="NCBI Taxonomy" id="72361"/>
    <lineage>
        <taxon>Bacteria</taxon>
        <taxon>Bacillati</taxon>
        <taxon>Bacillota</taxon>
        <taxon>Bacilli</taxon>
        <taxon>Bacillales</taxon>
        <taxon>Bacillaceae</taxon>
        <taxon>Bacillus</taxon>
    </lineage>
</organism>
<keyword evidence="6 7" id="KW-0472">Membrane</keyword>
<sequence length="234" mass="26259">MPIPQLIIRLIIAFITLLVLTRLMGRKEIAQLTFFNFVSAISIGTIGASLAIDSTLSIRNGFIALFAWSAFTIIVGFLDIKFPAIRYAVEGQPVILIRKGKIMDKQLRSVRLDLDALQTLLRKKNIFSLADVDYAIFETDGSLSVLKKQAKQNVTKKDMNVQGENTTSNVSHPASVIADGKVREDNLKKLNLNRQWLMDRLKESGIQQPKEVFYAEVQTDGTLYIDKKENSPSE</sequence>
<evidence type="ECO:0000313" key="10">
    <source>
        <dbReference type="EMBL" id="MCY8315215.1"/>
    </source>
</evidence>
<feature type="transmembrane region" description="Helical" evidence="7">
    <location>
        <begin position="32"/>
        <end position="52"/>
    </location>
</feature>
<name>A0AAP3FTV4_BACVA</name>
<evidence type="ECO:0000313" key="11">
    <source>
        <dbReference type="Proteomes" id="UP001067121"/>
    </source>
</evidence>
<dbReference type="GeneID" id="76985787"/>
<protein>
    <submittedName>
        <fullName evidence="10">DUF421 domain-containing protein</fullName>
    </submittedName>
</protein>
<gene>
    <name evidence="10" type="ORF">MOC71_00310</name>
</gene>
<comment type="caution">
    <text evidence="10">The sequence shown here is derived from an EMBL/GenBank/DDBJ whole genome shotgun (WGS) entry which is preliminary data.</text>
</comment>
<dbReference type="RefSeq" id="WP_010329128.1">
    <property type="nucleotide sequence ID" value="NZ_CBDIAD010000059.1"/>
</dbReference>
<evidence type="ECO:0000256" key="3">
    <source>
        <dbReference type="ARBA" id="ARBA00022475"/>
    </source>
</evidence>
<evidence type="ECO:0000256" key="5">
    <source>
        <dbReference type="ARBA" id="ARBA00022989"/>
    </source>
</evidence>
<dbReference type="Proteomes" id="UP001067121">
    <property type="component" value="Unassembled WGS sequence"/>
</dbReference>
<keyword evidence="4 7" id="KW-0812">Transmembrane</keyword>
<evidence type="ECO:0000256" key="1">
    <source>
        <dbReference type="ARBA" id="ARBA00004651"/>
    </source>
</evidence>
<evidence type="ECO:0000256" key="4">
    <source>
        <dbReference type="ARBA" id="ARBA00022692"/>
    </source>
</evidence>
<dbReference type="PANTHER" id="PTHR34582">
    <property type="entry name" value="UPF0702 TRANSMEMBRANE PROTEIN YCAP"/>
    <property type="match status" value="1"/>
</dbReference>
<comment type="similarity">
    <text evidence="2">Belongs to the UPF0702 family.</text>
</comment>
<keyword evidence="3" id="KW-1003">Cell membrane</keyword>
<keyword evidence="5 7" id="KW-1133">Transmembrane helix</keyword>
<dbReference type="Gene3D" id="3.30.240.20">
    <property type="entry name" value="bsu07140 like domains"/>
    <property type="match status" value="2"/>
</dbReference>
<dbReference type="Pfam" id="PF04239">
    <property type="entry name" value="DUF421"/>
    <property type="match status" value="1"/>
</dbReference>
<proteinExistence type="inferred from homology"/>
<dbReference type="InterPro" id="IPR007353">
    <property type="entry name" value="DUF421"/>
</dbReference>
<evidence type="ECO:0000256" key="7">
    <source>
        <dbReference type="SAM" id="Phobius"/>
    </source>
</evidence>
<feature type="domain" description="YetF-like N-terminal transmembrane" evidence="9">
    <location>
        <begin position="5"/>
        <end position="77"/>
    </location>
</feature>
<evidence type="ECO:0000256" key="6">
    <source>
        <dbReference type="ARBA" id="ARBA00023136"/>
    </source>
</evidence>
<feature type="transmembrane region" description="Helical" evidence="7">
    <location>
        <begin position="58"/>
        <end position="78"/>
    </location>
</feature>
<feature type="domain" description="YetF C-terminal" evidence="8">
    <location>
        <begin position="81"/>
        <end position="218"/>
    </location>
</feature>
<reference evidence="10" key="1">
    <citation type="submission" date="2022-02" db="EMBL/GenBank/DDBJ databases">
        <title>Crop Bioprotection Bacillus Genome Sequencing.</title>
        <authorList>
            <person name="Dunlap C."/>
        </authorList>
    </citation>
    <scope>NUCLEOTIDE SEQUENCE</scope>
    <source>
        <strain evidence="10">98-1</strain>
    </source>
</reference>
<dbReference type="PANTHER" id="PTHR34582:SF7">
    <property type="entry name" value="UPF0702 TRANSMEMBRANE PROTEIN YDFS"/>
    <property type="match status" value="1"/>
</dbReference>
<dbReference type="EMBL" id="JALAOH010000001">
    <property type="protein sequence ID" value="MCY8315215.1"/>
    <property type="molecule type" value="Genomic_DNA"/>
</dbReference>
<evidence type="ECO:0000259" key="8">
    <source>
        <dbReference type="Pfam" id="PF04239"/>
    </source>
</evidence>
<evidence type="ECO:0000256" key="2">
    <source>
        <dbReference type="ARBA" id="ARBA00006448"/>
    </source>
</evidence>